<evidence type="ECO:0000313" key="4">
    <source>
        <dbReference type="EMBL" id="VDD74055.1"/>
    </source>
</evidence>
<dbReference type="GO" id="GO:0150105">
    <property type="term" value="P:protein localization to cell-cell junction"/>
    <property type="evidence" value="ECO:0007669"/>
    <property type="project" value="TreeGrafter"/>
</dbReference>
<dbReference type="GO" id="GO:0045216">
    <property type="term" value="P:cell-cell junction organization"/>
    <property type="evidence" value="ECO:0007669"/>
    <property type="project" value="TreeGrafter"/>
</dbReference>
<dbReference type="GO" id="GO:0005886">
    <property type="term" value="C:plasma membrane"/>
    <property type="evidence" value="ECO:0007669"/>
    <property type="project" value="TreeGrafter"/>
</dbReference>
<dbReference type="InterPro" id="IPR001478">
    <property type="entry name" value="PDZ"/>
</dbReference>
<dbReference type="Pfam" id="PF00791">
    <property type="entry name" value="ZU5"/>
    <property type="match status" value="1"/>
</dbReference>
<dbReference type="Gene3D" id="2.30.42.10">
    <property type="match status" value="3"/>
</dbReference>
<dbReference type="Gene3D" id="2.60.220.30">
    <property type="match status" value="1"/>
</dbReference>
<sequence length="1145" mass="125432">MIFDVVLERQSQQGLGLAIKRGSPGEWVSYGALIVEILPTSPAYGKLQPGDVIMAVNGISLEHKSYPEMLDILRRTEGLVTLLVYRREDEGGAPKGVTSASCQSLFLPDGPSTHSPQRQLSARSEHEASGLTRDQRYASLLKVNFVKKHPNDGLGVELSGQLVVTSVTPGGKADHAGIRAGDRVITLNGIDAAHLSLIDAAYLMRREQSDVTLMRVEHEEEDDQACLPSEVGEPPDYENLHRCGHPCCAPQEISRPQAEYNFRCCPTPSISEPLHVITSPMGYSPVLYRPIFSVSNMDNPAVVPGRQPCCRCHTTCPYCPGLPEAVATAVERISPPLLNIDHVDAEGDRPRVVTIQRHPVIGTGIRIIGGNAVGIFVSEVNAHSPASETGLRPGDEILSISGEPVQLMTKAEAALRILRSHNLLQMQVKHAPDKYEAFMSDKLGPGDDFHVRAAFNYIPNIVNESSMQTIDPAVSIPALKISHGDIFHVTDSLLAGSFTSWLARKVAPVASPFGSIPSSEKAIQLLKTQIPTLHSAEVASPYLRVGRLDRYPYPRPVIIYGPLADKAMRLLVEEVSTIEGGDEEARFEVPPISGTQPQPDEAWSAHLYPQCPGVIRLSAIQVKCRSLDLFLLTDACFQMVMEKGKHPVLNLRPSAIEGLIQNGIAPIVLLSTTNNAQQIRAALELYKPRCHGGTKELSRRLWTELTDLRQNIPHLLTDTVPLLNSPLQMRFDEVEWMHNLISVIRYHQSQPVWVAEDSVAFSKANEGTLTPMASPKENSKLTVEVASSDKSEHDATDDARLALNTLCREVNSSLGRAMDEWNMLDRLELVTDKLDARSSYSHDRVTVRNQNMRRVRIQSPRQMQSSHGDRYQATFTADACRIEELFRILVADRLLAFRSETRSAQTNSPRMIETCIDAELLGGRESGAKANEVTPTSARRHRALSGRNAPCGLISEPQEVVAEVSGEFTAAEGGKLELPQHGVTLFIPPGALPDEEKDQKQEIYLRVYEGDNRGNAVSSGSTNESSKKSHLVSPLVMCGPRGMRFQKPATLTMPRFHKHCGNAENGGAWNLSVMHASTQSDGSTSASDAEAEQHLLRQWRKATADSDLEQKAAPAPHNGTESDSSGAGVKCQIADSLISILIDRF</sequence>
<evidence type="ECO:0000256" key="1">
    <source>
        <dbReference type="SAM" id="MobiDB-lite"/>
    </source>
</evidence>
<dbReference type="GO" id="GO:0098609">
    <property type="term" value="P:cell-cell adhesion"/>
    <property type="evidence" value="ECO:0007669"/>
    <property type="project" value="TreeGrafter"/>
</dbReference>
<accession>A0A158QRZ6</accession>
<feature type="domain" description="ZU5" evidence="3">
    <location>
        <begin position="963"/>
        <end position="1100"/>
    </location>
</feature>
<gene>
    <name evidence="4" type="ORF">MCOS_LOCUS58</name>
</gene>
<feature type="domain" description="PDZ" evidence="2">
    <location>
        <begin position="4"/>
        <end position="88"/>
    </location>
</feature>
<dbReference type="InterPro" id="IPR000906">
    <property type="entry name" value="ZU5_dom"/>
</dbReference>
<dbReference type="Pfam" id="PF00595">
    <property type="entry name" value="PDZ"/>
    <property type="match status" value="2"/>
</dbReference>
<dbReference type="SMART" id="SM00218">
    <property type="entry name" value="ZU5"/>
    <property type="match status" value="1"/>
</dbReference>
<dbReference type="EMBL" id="UXSR01000004">
    <property type="protein sequence ID" value="VDD74055.1"/>
    <property type="molecule type" value="Genomic_DNA"/>
</dbReference>
<dbReference type="STRING" id="53468.A0A158QRZ6"/>
<evidence type="ECO:0000259" key="3">
    <source>
        <dbReference type="PROSITE" id="PS51145"/>
    </source>
</evidence>
<feature type="compositionally biased region" description="Polar residues" evidence="1">
    <location>
        <begin position="112"/>
        <end position="122"/>
    </location>
</feature>
<dbReference type="AlphaFoldDB" id="A0A158QRZ6"/>
<dbReference type="SMART" id="SM00228">
    <property type="entry name" value="PDZ"/>
    <property type="match status" value="3"/>
</dbReference>
<evidence type="ECO:0000313" key="5">
    <source>
        <dbReference type="Proteomes" id="UP000267029"/>
    </source>
</evidence>
<feature type="region of interest" description="Disordered" evidence="1">
    <location>
        <begin position="1013"/>
        <end position="1032"/>
    </location>
</feature>
<dbReference type="CDD" id="cd00136">
    <property type="entry name" value="PDZ_canonical"/>
    <property type="match status" value="1"/>
</dbReference>
<dbReference type="Pfam" id="PF17820">
    <property type="entry name" value="PDZ_6"/>
    <property type="match status" value="1"/>
</dbReference>
<dbReference type="InterPro" id="IPR041489">
    <property type="entry name" value="PDZ_6"/>
</dbReference>
<proteinExistence type="predicted"/>
<organism evidence="4 5">
    <name type="scientific">Mesocestoides corti</name>
    <name type="common">Flatworm</name>
    <dbReference type="NCBI Taxonomy" id="53468"/>
    <lineage>
        <taxon>Eukaryota</taxon>
        <taxon>Metazoa</taxon>
        <taxon>Spiralia</taxon>
        <taxon>Lophotrochozoa</taxon>
        <taxon>Platyhelminthes</taxon>
        <taxon>Cestoda</taxon>
        <taxon>Eucestoda</taxon>
        <taxon>Cyclophyllidea</taxon>
        <taxon>Mesocestoididae</taxon>
        <taxon>Mesocestoides</taxon>
    </lineage>
</organism>
<dbReference type="SUPFAM" id="SSF50156">
    <property type="entry name" value="PDZ domain-like"/>
    <property type="match status" value="3"/>
</dbReference>
<dbReference type="GO" id="GO:0005923">
    <property type="term" value="C:bicellular tight junction"/>
    <property type="evidence" value="ECO:0007669"/>
    <property type="project" value="TreeGrafter"/>
</dbReference>
<dbReference type="PROSITE" id="PS50106">
    <property type="entry name" value="PDZ"/>
    <property type="match status" value="3"/>
</dbReference>
<dbReference type="OrthoDB" id="6235640at2759"/>
<reference evidence="4 5" key="1">
    <citation type="submission" date="2018-10" db="EMBL/GenBank/DDBJ databases">
        <authorList>
            <consortium name="Pathogen Informatics"/>
        </authorList>
    </citation>
    <scope>NUCLEOTIDE SEQUENCE [LARGE SCALE GENOMIC DNA]</scope>
</reference>
<evidence type="ECO:0000259" key="2">
    <source>
        <dbReference type="PROSITE" id="PS50106"/>
    </source>
</evidence>
<dbReference type="InterPro" id="IPR027417">
    <property type="entry name" value="P-loop_NTPase"/>
</dbReference>
<feature type="region of interest" description="Disordered" evidence="1">
    <location>
        <begin position="108"/>
        <end position="131"/>
    </location>
</feature>
<dbReference type="GO" id="GO:0050839">
    <property type="term" value="F:cell adhesion molecule binding"/>
    <property type="evidence" value="ECO:0007669"/>
    <property type="project" value="TreeGrafter"/>
</dbReference>
<name>A0A158QRZ6_MESCO</name>
<dbReference type="InterPro" id="IPR036034">
    <property type="entry name" value="PDZ_sf"/>
</dbReference>
<dbReference type="Gene3D" id="2.30.30.40">
    <property type="entry name" value="SH3 Domains"/>
    <property type="match status" value="1"/>
</dbReference>
<keyword evidence="5" id="KW-1185">Reference proteome</keyword>
<dbReference type="Gene3D" id="3.40.50.300">
    <property type="entry name" value="P-loop containing nucleotide triphosphate hydrolases"/>
    <property type="match status" value="1"/>
</dbReference>
<dbReference type="Proteomes" id="UP000267029">
    <property type="component" value="Unassembled WGS sequence"/>
</dbReference>
<dbReference type="PANTHER" id="PTHR13865">
    <property type="entry name" value="TIGHT JUNCTION PROTEIN"/>
    <property type="match status" value="1"/>
</dbReference>
<feature type="domain" description="PDZ" evidence="2">
    <location>
        <begin position="142"/>
        <end position="219"/>
    </location>
</feature>
<dbReference type="PANTHER" id="PTHR13865:SF28">
    <property type="entry name" value="POLYCHAETOID, ISOFORM O"/>
    <property type="match status" value="1"/>
</dbReference>
<feature type="domain" description="PDZ" evidence="2">
    <location>
        <begin position="352"/>
        <end position="432"/>
    </location>
</feature>
<feature type="region of interest" description="Disordered" evidence="1">
    <location>
        <begin position="1107"/>
        <end position="1127"/>
    </location>
</feature>
<dbReference type="PROSITE" id="PS51145">
    <property type="entry name" value="ZU5"/>
    <property type="match status" value="1"/>
</dbReference>
<protein>
    <submittedName>
        <fullName evidence="4">Uncharacterized protein</fullName>
    </submittedName>
</protein>